<organism evidence="1">
    <name type="scientific">viral metagenome</name>
    <dbReference type="NCBI Taxonomy" id="1070528"/>
    <lineage>
        <taxon>unclassified sequences</taxon>
        <taxon>metagenomes</taxon>
        <taxon>organismal metagenomes</taxon>
    </lineage>
</organism>
<name>A0A6C0K7K4_9ZZZZ</name>
<protein>
    <submittedName>
        <fullName evidence="1">Uncharacterized protein</fullName>
    </submittedName>
</protein>
<accession>A0A6C0K7K4</accession>
<sequence>MEKYHLYTKTIDFLLSVRYNNNNDMFANILYDMSNSDKYKEIKYSIFIIYQNYENRCANFSKRNIEVQIENILLRENGIIFCKEIIGAN</sequence>
<evidence type="ECO:0000313" key="1">
    <source>
        <dbReference type="EMBL" id="QHU13709.1"/>
    </source>
</evidence>
<reference evidence="1" key="1">
    <citation type="journal article" date="2020" name="Nature">
        <title>Giant virus diversity and host interactions through global metagenomics.</title>
        <authorList>
            <person name="Schulz F."/>
            <person name="Roux S."/>
            <person name="Paez-Espino D."/>
            <person name="Jungbluth S."/>
            <person name="Walsh D.A."/>
            <person name="Denef V.J."/>
            <person name="McMahon K.D."/>
            <person name="Konstantinidis K.T."/>
            <person name="Eloe-Fadrosh E.A."/>
            <person name="Kyrpides N.C."/>
            <person name="Woyke T."/>
        </authorList>
    </citation>
    <scope>NUCLEOTIDE SEQUENCE</scope>
    <source>
        <strain evidence="1">GVMAG-S-1101178-73</strain>
    </source>
</reference>
<dbReference type="AlphaFoldDB" id="A0A6C0K7K4"/>
<proteinExistence type="predicted"/>
<dbReference type="EMBL" id="MN740824">
    <property type="protein sequence ID" value="QHU13709.1"/>
    <property type="molecule type" value="Genomic_DNA"/>
</dbReference>